<sequence>MPYISTEALIGAALVVVLAFGYQYIPKATDGAAQGGSGSGKKKNKKSKRKTVTGKSGAAGNSDEAPSAATTEVDSDAPAKAKKGKAKGKAAAAPVPAAAPAPAVVAEAARDQPAEAAPASFAAAAGGSTTPAKPKTLAEKLVPKPRKTKVDDMLEPHDRAPQLARVMKITPSSSSSSPARPEPVRRLSAAEKVPNFEEDYTETTSDSDDEAAPAQAPQEDAWNVVASKKKPVSVSIGGAPKVYKHSSDTSDGLTKIQRKNAKKADAKKAQRAADEADRLRRLAQHKKTLERERINEIYQINKKVERTGGKVLSGGQKATVENGALVWD</sequence>
<evidence type="ECO:0000313" key="3">
    <source>
        <dbReference type="Proteomes" id="UP001565368"/>
    </source>
</evidence>
<feature type="compositionally biased region" description="Low complexity" evidence="1">
    <location>
        <begin position="212"/>
        <end position="226"/>
    </location>
</feature>
<dbReference type="GeneID" id="95984563"/>
<protein>
    <submittedName>
        <fullName evidence="2">Uncharacterized protein</fullName>
    </submittedName>
</protein>
<dbReference type="RefSeq" id="XP_069209480.1">
    <property type="nucleotide sequence ID" value="XM_069352062.1"/>
</dbReference>
<feature type="compositionally biased region" description="Basic and acidic residues" evidence="1">
    <location>
        <begin position="262"/>
        <end position="276"/>
    </location>
</feature>
<evidence type="ECO:0000313" key="2">
    <source>
        <dbReference type="EMBL" id="KAL1409536.1"/>
    </source>
</evidence>
<keyword evidence="3" id="KW-1185">Reference proteome</keyword>
<feature type="region of interest" description="Disordered" evidence="1">
    <location>
        <begin position="31"/>
        <end position="276"/>
    </location>
</feature>
<gene>
    <name evidence="2" type="ORF">Q8F55_003520</name>
</gene>
<feature type="compositionally biased region" description="Low complexity" evidence="1">
    <location>
        <begin position="114"/>
        <end position="132"/>
    </location>
</feature>
<comment type="caution">
    <text evidence="2">The sequence shown here is derived from an EMBL/GenBank/DDBJ whole genome shotgun (WGS) entry which is preliminary data.</text>
</comment>
<feature type="compositionally biased region" description="Basic residues" evidence="1">
    <location>
        <begin position="40"/>
        <end position="52"/>
    </location>
</feature>
<feature type="compositionally biased region" description="Acidic residues" evidence="1">
    <location>
        <begin position="196"/>
        <end position="211"/>
    </location>
</feature>
<dbReference type="Proteomes" id="UP001565368">
    <property type="component" value="Unassembled WGS sequence"/>
</dbReference>
<name>A0ABR3Q4G1_9TREE</name>
<evidence type="ECO:0000256" key="1">
    <source>
        <dbReference type="SAM" id="MobiDB-lite"/>
    </source>
</evidence>
<dbReference type="EMBL" id="JBBXJM010000003">
    <property type="protein sequence ID" value="KAL1409536.1"/>
    <property type="molecule type" value="Genomic_DNA"/>
</dbReference>
<feature type="compositionally biased region" description="Low complexity" evidence="1">
    <location>
        <begin position="89"/>
        <end position="107"/>
    </location>
</feature>
<proteinExistence type="predicted"/>
<reference evidence="2 3" key="1">
    <citation type="submission" date="2023-08" db="EMBL/GenBank/DDBJ databases">
        <title>Annotated Genome Sequence of Vanrija albida AlHP1.</title>
        <authorList>
            <person name="Herzog R."/>
        </authorList>
    </citation>
    <scope>NUCLEOTIDE SEQUENCE [LARGE SCALE GENOMIC DNA]</scope>
    <source>
        <strain evidence="2 3">AlHP1</strain>
    </source>
</reference>
<organism evidence="2 3">
    <name type="scientific">Vanrija albida</name>
    <dbReference type="NCBI Taxonomy" id="181172"/>
    <lineage>
        <taxon>Eukaryota</taxon>
        <taxon>Fungi</taxon>
        <taxon>Dikarya</taxon>
        <taxon>Basidiomycota</taxon>
        <taxon>Agaricomycotina</taxon>
        <taxon>Tremellomycetes</taxon>
        <taxon>Trichosporonales</taxon>
        <taxon>Trichosporonaceae</taxon>
        <taxon>Vanrija</taxon>
    </lineage>
</organism>
<accession>A0ABR3Q4G1</accession>
<feature type="compositionally biased region" description="Basic and acidic residues" evidence="1">
    <location>
        <begin position="136"/>
        <end position="160"/>
    </location>
</feature>